<evidence type="ECO:0000256" key="4">
    <source>
        <dbReference type="ARBA" id="ARBA00023015"/>
    </source>
</evidence>
<dbReference type="GO" id="GO:0000160">
    <property type="term" value="P:phosphorelay signal transduction system"/>
    <property type="evidence" value="ECO:0007669"/>
    <property type="project" value="UniProtKB-KW"/>
</dbReference>
<comment type="caution">
    <text evidence="13">The sequence shown here is derived from an EMBL/GenBank/DDBJ whole genome shotgun (WGS) entry which is preliminary data.</text>
</comment>
<evidence type="ECO:0000256" key="9">
    <source>
        <dbReference type="PROSITE-ProRule" id="PRU00357"/>
    </source>
</evidence>
<evidence type="ECO:0000256" key="8">
    <source>
        <dbReference type="PROSITE-ProRule" id="PRU00169"/>
    </source>
</evidence>
<dbReference type="PROSITE" id="PS51017">
    <property type="entry name" value="CCT"/>
    <property type="match status" value="1"/>
</dbReference>
<evidence type="ECO:0000256" key="1">
    <source>
        <dbReference type="ARBA" id="ARBA00004123"/>
    </source>
</evidence>
<feature type="region of interest" description="Disordered" evidence="10">
    <location>
        <begin position="357"/>
        <end position="396"/>
    </location>
</feature>
<dbReference type="Pfam" id="PF00072">
    <property type="entry name" value="Response_reg"/>
    <property type="match status" value="1"/>
</dbReference>
<evidence type="ECO:0000256" key="10">
    <source>
        <dbReference type="SAM" id="MobiDB-lite"/>
    </source>
</evidence>
<dbReference type="InterPro" id="IPR011006">
    <property type="entry name" value="CheY-like_superfamily"/>
</dbReference>
<name>A0AAP0RKW8_LIQFO</name>
<dbReference type="GO" id="GO:0009736">
    <property type="term" value="P:cytokinin-activated signaling pathway"/>
    <property type="evidence" value="ECO:0007669"/>
    <property type="project" value="InterPro"/>
</dbReference>
<dbReference type="GO" id="GO:0045892">
    <property type="term" value="P:negative regulation of DNA-templated transcription"/>
    <property type="evidence" value="ECO:0007669"/>
    <property type="project" value="UniProtKB-ARBA"/>
</dbReference>
<comment type="caution">
    <text evidence="8">Lacks conserved residue(s) required for the propagation of feature annotation.</text>
</comment>
<feature type="region of interest" description="Disordered" evidence="10">
    <location>
        <begin position="217"/>
        <end position="295"/>
    </location>
</feature>
<dbReference type="GO" id="GO:0007623">
    <property type="term" value="P:circadian rhythm"/>
    <property type="evidence" value="ECO:0007669"/>
    <property type="project" value="UniProtKB-ARBA"/>
</dbReference>
<accession>A0AAP0RKW8</accession>
<evidence type="ECO:0000313" key="14">
    <source>
        <dbReference type="Proteomes" id="UP001415857"/>
    </source>
</evidence>
<keyword evidence="4" id="KW-0805">Transcription regulation</keyword>
<evidence type="ECO:0000313" key="13">
    <source>
        <dbReference type="EMBL" id="KAK9279303.1"/>
    </source>
</evidence>
<feature type="compositionally biased region" description="Low complexity" evidence="10">
    <location>
        <begin position="217"/>
        <end position="227"/>
    </location>
</feature>
<evidence type="ECO:0000259" key="11">
    <source>
        <dbReference type="PROSITE" id="PS50110"/>
    </source>
</evidence>
<feature type="region of interest" description="Disordered" evidence="10">
    <location>
        <begin position="482"/>
        <end position="541"/>
    </location>
</feature>
<dbReference type="SUPFAM" id="SSF52172">
    <property type="entry name" value="CheY-like"/>
    <property type="match status" value="1"/>
</dbReference>
<dbReference type="CDD" id="cd17582">
    <property type="entry name" value="psREC_PRR"/>
    <property type="match status" value="1"/>
</dbReference>
<keyword evidence="6" id="KW-0804">Transcription</keyword>
<dbReference type="GO" id="GO:0005634">
    <property type="term" value="C:nucleus"/>
    <property type="evidence" value="ECO:0007669"/>
    <property type="project" value="UniProtKB-SubCell"/>
</dbReference>
<dbReference type="InterPro" id="IPR010402">
    <property type="entry name" value="CCT_domain"/>
</dbReference>
<comment type="subcellular location">
    <subcellularLocation>
        <location evidence="1 9">Nucleus</location>
    </subcellularLocation>
</comment>
<feature type="domain" description="CCT" evidence="12">
    <location>
        <begin position="722"/>
        <end position="764"/>
    </location>
</feature>
<dbReference type="Proteomes" id="UP001415857">
    <property type="component" value="Unassembled WGS sequence"/>
</dbReference>
<keyword evidence="14" id="KW-1185">Reference proteome</keyword>
<dbReference type="SMART" id="SM00448">
    <property type="entry name" value="REC"/>
    <property type="match status" value="1"/>
</dbReference>
<dbReference type="PANTHER" id="PTHR43874:SF117">
    <property type="entry name" value="TWO-COMPONENT RESPONSE REGULATOR-LIKE APRR3"/>
    <property type="match status" value="1"/>
</dbReference>
<evidence type="ECO:0000256" key="5">
    <source>
        <dbReference type="ARBA" id="ARBA00023108"/>
    </source>
</evidence>
<feature type="compositionally biased region" description="Polar residues" evidence="10">
    <location>
        <begin position="266"/>
        <end position="276"/>
    </location>
</feature>
<dbReference type="PANTHER" id="PTHR43874">
    <property type="entry name" value="TWO-COMPONENT RESPONSE REGULATOR"/>
    <property type="match status" value="1"/>
</dbReference>
<dbReference type="Gene3D" id="3.40.50.2300">
    <property type="match status" value="1"/>
</dbReference>
<evidence type="ECO:0000256" key="7">
    <source>
        <dbReference type="ARBA" id="ARBA00023242"/>
    </source>
</evidence>
<comment type="similarity">
    <text evidence="2">Belongs to the ARR-like family.</text>
</comment>
<gene>
    <name evidence="13" type="ORF">L1049_012982</name>
</gene>
<organism evidence="13 14">
    <name type="scientific">Liquidambar formosana</name>
    <name type="common">Formosan gum</name>
    <dbReference type="NCBI Taxonomy" id="63359"/>
    <lineage>
        <taxon>Eukaryota</taxon>
        <taxon>Viridiplantae</taxon>
        <taxon>Streptophyta</taxon>
        <taxon>Embryophyta</taxon>
        <taxon>Tracheophyta</taxon>
        <taxon>Spermatophyta</taxon>
        <taxon>Magnoliopsida</taxon>
        <taxon>eudicotyledons</taxon>
        <taxon>Gunneridae</taxon>
        <taxon>Pentapetalae</taxon>
        <taxon>Saxifragales</taxon>
        <taxon>Altingiaceae</taxon>
        <taxon>Liquidambar</taxon>
    </lineage>
</organism>
<dbReference type="PROSITE" id="PS50110">
    <property type="entry name" value="RESPONSE_REGULATORY"/>
    <property type="match status" value="1"/>
</dbReference>
<dbReference type="GO" id="GO:0010017">
    <property type="term" value="P:red or far-red light signaling pathway"/>
    <property type="evidence" value="ECO:0007669"/>
    <property type="project" value="UniProtKB-ARBA"/>
</dbReference>
<evidence type="ECO:0000259" key="12">
    <source>
        <dbReference type="PROSITE" id="PS51017"/>
    </source>
</evidence>
<evidence type="ECO:0000256" key="3">
    <source>
        <dbReference type="ARBA" id="ARBA00023012"/>
    </source>
</evidence>
<dbReference type="InterPro" id="IPR045279">
    <property type="entry name" value="ARR-like"/>
</dbReference>
<reference evidence="13 14" key="1">
    <citation type="journal article" date="2024" name="Plant J.">
        <title>Genome sequences and population genomics reveal climatic adaptation and genomic divergence between two closely related sweetgum species.</title>
        <authorList>
            <person name="Xu W.Q."/>
            <person name="Ren C.Q."/>
            <person name="Zhang X.Y."/>
            <person name="Comes H.P."/>
            <person name="Liu X.H."/>
            <person name="Li Y.G."/>
            <person name="Kettle C.J."/>
            <person name="Jalonen R."/>
            <person name="Gaisberger H."/>
            <person name="Ma Y.Z."/>
            <person name="Qiu Y.X."/>
        </authorList>
    </citation>
    <scope>NUCLEOTIDE SEQUENCE [LARGE SCALE GENOMIC DNA]</scope>
    <source>
        <strain evidence="13">Hangzhou</strain>
    </source>
</reference>
<evidence type="ECO:0000256" key="2">
    <source>
        <dbReference type="ARBA" id="ARBA00010330"/>
    </source>
</evidence>
<protein>
    <recommendedName>
        <fullName evidence="15">Two-component response regulator-like PRR37</fullName>
    </recommendedName>
</protein>
<dbReference type="AlphaFoldDB" id="A0AAP0RKW8"/>
<evidence type="ECO:0000256" key="6">
    <source>
        <dbReference type="ARBA" id="ARBA00023163"/>
    </source>
</evidence>
<keyword evidence="5" id="KW-0090">Biological rhythms</keyword>
<evidence type="ECO:0008006" key="15">
    <source>
        <dbReference type="Google" id="ProtNLM"/>
    </source>
</evidence>
<dbReference type="InterPro" id="IPR001789">
    <property type="entry name" value="Sig_transdc_resp-reg_receiver"/>
</dbReference>
<dbReference type="EMBL" id="JBBPBK010000008">
    <property type="protein sequence ID" value="KAK9279303.1"/>
    <property type="molecule type" value="Genomic_DNA"/>
</dbReference>
<keyword evidence="7 9" id="KW-0539">Nucleus</keyword>
<keyword evidence="3" id="KW-0902">Two-component regulatory system</keyword>
<feature type="domain" description="Response regulatory" evidence="11">
    <location>
        <begin position="93"/>
        <end position="211"/>
    </location>
</feature>
<feature type="compositionally biased region" description="Basic and acidic residues" evidence="10">
    <location>
        <begin position="371"/>
        <end position="381"/>
    </location>
</feature>
<dbReference type="FunFam" id="3.40.50.2300:FF:000214">
    <property type="entry name" value="Two-component response regulator-like PRR37"/>
    <property type="match status" value="1"/>
</dbReference>
<dbReference type="Pfam" id="PF06203">
    <property type="entry name" value="CCT"/>
    <property type="match status" value="1"/>
</dbReference>
<sequence length="789" mass="86005">MGTAPHSGGDRGVAERNKCRWVEQRGVSNGVMTEGKDIGSSEEDESRVNRVVEDVNDGRGGAIRVPGGQQKTQQQLQGPVICWQRFLPIGSLKVLLVENDDSTRHVVSALLRNCSYEVVAVANGVQAWKILEDLTNHIDLVLTEVVMPFVSGIGLLSKIMSHKTFKNIPVIMMSSHDSMGIVFKCLSKGAVDFLVKPIRKNELKNLWQHVWRRCHSSSGSGSGSESGTHAKKSTKSKCNDESENNTSSSDERDNGSIGLSLRDGSDNGSGTQSSWTKRAAEGDSPQATQWDQVADAPDSTCAQVIHTKPETFSNMWVHVTETKDCQEQDVQLDNVAMGKDLEIGMSRNPDLHLEHQLEKVSTRPTSKRQNKLPELDSKPFDEGQMEDNGENMSGNMRDQAADKVCTIVKCTKPQVESRALEASNGLLDISLIKDKGRCDSRELPSLELSLKRLRGVEGVGTNAHDDRNVLRHSDLSAFSKYNTASSGNQAPTGNVGSCSPLDNSSAAMKTETVRNYPSHSNGTPPNQRSNGSSNNDMASTTKYVTPKPEAFDDKSESMSAFKCFHSSAFQPVQNGSVCPPQQVTPGKADDVAVSKVHAQRKGSHQQVQVQHHHHHYHHYHHHFHDVQQPDHNDLSPKSMAGGAPQCGSSNVFGGPIEGTAGNYCLNGSASGSNHGSNGQNGSSTGLNTGVTNMESDNVVAGKSGAGGLIGGNGADEDRFAQREAALTKFRQKRKERCFEKKVRYQSRKKLAEQRPRIRGQFVRQIVCDTKAGEDRQSSDLMSRENSCDR</sequence>
<proteinExistence type="inferred from homology"/>